<organism evidence="3 4">
    <name type="scientific">Gadus morhua</name>
    <name type="common">Atlantic cod</name>
    <dbReference type="NCBI Taxonomy" id="8049"/>
    <lineage>
        <taxon>Eukaryota</taxon>
        <taxon>Metazoa</taxon>
        <taxon>Chordata</taxon>
        <taxon>Craniata</taxon>
        <taxon>Vertebrata</taxon>
        <taxon>Euteleostomi</taxon>
        <taxon>Actinopterygii</taxon>
        <taxon>Neopterygii</taxon>
        <taxon>Teleostei</taxon>
        <taxon>Neoteleostei</taxon>
        <taxon>Acanthomorphata</taxon>
        <taxon>Zeiogadaria</taxon>
        <taxon>Gadariae</taxon>
        <taxon>Gadiformes</taxon>
        <taxon>Gadoidei</taxon>
        <taxon>Gadidae</taxon>
        <taxon>Gadus</taxon>
    </lineage>
</organism>
<keyword evidence="4" id="KW-1185">Reference proteome</keyword>
<reference evidence="3" key="3">
    <citation type="submission" date="2025-09" db="UniProtKB">
        <authorList>
            <consortium name="Ensembl"/>
        </authorList>
    </citation>
    <scope>IDENTIFICATION</scope>
</reference>
<dbReference type="PANTHER" id="PTHR45749">
    <property type="match status" value="1"/>
</dbReference>
<feature type="domain" description="HAT C-terminal dimerisation" evidence="1">
    <location>
        <begin position="504"/>
        <end position="572"/>
    </location>
</feature>
<dbReference type="InterPro" id="IPR008906">
    <property type="entry name" value="HATC_C_dom"/>
</dbReference>
<sequence length="598" mass="68508">MLKAGFSVHAKSERHKCAMIAWRDYQSAVKNDATLADILNKEHTKQVQENRAYIKTIGEVLLLTATQNISNNKGNFREILSTVANHDPLVKRRLTSINNAKYTSKILQNKVLGCLAEMVRSEIIEEVKNSEVFSIMADETEDVSKSEQISFTLRYYYNGAIKESFLHFSKNSQAYDGAAVMSGKHSGVQARIKEQAKFAFYIHCSAHCLNLVLVDVVKNVPETEEFFSLLQSLYIFTSGSYVHPKWLSLQKEMYGKTRELQRLSDTRWACRFLALRNIMDTLPALKRLLQQIAQERHGERTVEARGLLPQIDLQFVVHLVTRSKLFGETKLLSDMLQSQTVDLARAVDLVNALVQTLKDHRQESFFDKLWDEALTICEHCDSAPSVAKRQTMLSTRLSGYCTLSTVGQREVERDKAMFCTSFFYPVIDSMLKELNRRFSNTNCELMTSIQSLNPQSDAFLKETNVFSFGRLYNADIDDLGHELHQFKRVLDRKIQSGEITKPCNTVELVCFIEPYREVFFELFRLCKIAVTLPVSSASCERSFSKLKLIKTFLRSTTTDMRLSDLGVLSIESRRAKALDLDAFVDRFARQHNRRILLL</sequence>
<dbReference type="Ensembl" id="ENSGMOT00000035763.1">
    <property type="protein sequence ID" value="ENSGMOP00000043006.1"/>
    <property type="gene ID" value="ENSGMOG00000030364.1"/>
</dbReference>
<dbReference type="SUPFAM" id="SSF53098">
    <property type="entry name" value="Ribonuclease H-like"/>
    <property type="match status" value="1"/>
</dbReference>
<dbReference type="PANTHER" id="PTHR45749:SF37">
    <property type="entry name" value="OS05G0311600 PROTEIN"/>
    <property type="match status" value="1"/>
</dbReference>
<dbReference type="OMA" id="DITIDCE"/>
<reference evidence="3" key="1">
    <citation type="submission" date="2019-07" db="EMBL/GenBank/DDBJ databases">
        <authorList>
            <consortium name="Wellcome Sanger Institute Data Sharing"/>
        </authorList>
    </citation>
    <scope>NUCLEOTIDE SEQUENCE [LARGE SCALE GENOMIC DNA]</scope>
</reference>
<evidence type="ECO:0000313" key="4">
    <source>
        <dbReference type="Proteomes" id="UP000694546"/>
    </source>
</evidence>
<dbReference type="GO" id="GO:0046983">
    <property type="term" value="F:protein dimerization activity"/>
    <property type="evidence" value="ECO:0007669"/>
    <property type="project" value="InterPro"/>
</dbReference>
<evidence type="ECO:0000313" key="3">
    <source>
        <dbReference type="Ensembl" id="ENSGMOP00000043006.1"/>
    </source>
</evidence>
<dbReference type="GeneTree" id="ENSGT00940000154356"/>
<dbReference type="InterPro" id="IPR025398">
    <property type="entry name" value="DUF4371"/>
</dbReference>
<dbReference type="InterPro" id="IPR012337">
    <property type="entry name" value="RNaseH-like_sf"/>
</dbReference>
<dbReference type="AlphaFoldDB" id="A0A8C5BA40"/>
<accession>A0A8C5BA40</accession>
<dbReference type="Proteomes" id="UP000694546">
    <property type="component" value="Chromosome 1"/>
</dbReference>
<reference evidence="3" key="2">
    <citation type="submission" date="2025-08" db="UniProtKB">
        <authorList>
            <consortium name="Ensembl"/>
        </authorList>
    </citation>
    <scope>IDENTIFICATION</scope>
</reference>
<dbReference type="Pfam" id="PF05699">
    <property type="entry name" value="Dimer_Tnp_hAT"/>
    <property type="match status" value="1"/>
</dbReference>
<evidence type="ECO:0000259" key="2">
    <source>
        <dbReference type="Pfam" id="PF14291"/>
    </source>
</evidence>
<protein>
    <submittedName>
        <fullName evidence="3">Uncharacterized protein</fullName>
    </submittedName>
</protein>
<proteinExistence type="predicted"/>
<dbReference type="Pfam" id="PF14291">
    <property type="entry name" value="DUF4371"/>
    <property type="match status" value="1"/>
</dbReference>
<feature type="domain" description="DUF4371" evidence="2">
    <location>
        <begin position="69"/>
        <end position="166"/>
    </location>
</feature>
<name>A0A8C5BA40_GADMO</name>
<evidence type="ECO:0000259" key="1">
    <source>
        <dbReference type="Pfam" id="PF05699"/>
    </source>
</evidence>